<evidence type="ECO:0000313" key="2">
    <source>
        <dbReference type="EMBL" id="GAH70638.1"/>
    </source>
</evidence>
<dbReference type="InterPro" id="IPR011604">
    <property type="entry name" value="PDDEXK-like_dom_sf"/>
</dbReference>
<reference evidence="2" key="1">
    <citation type="journal article" date="2014" name="Front. Microbiol.">
        <title>High frequency of phylogenetically diverse reductive dehalogenase-homologous genes in deep subseafloor sedimentary metagenomes.</title>
        <authorList>
            <person name="Kawai M."/>
            <person name="Futagami T."/>
            <person name="Toyoda A."/>
            <person name="Takaki Y."/>
            <person name="Nishi S."/>
            <person name="Hori S."/>
            <person name="Arai W."/>
            <person name="Tsubouchi T."/>
            <person name="Morono Y."/>
            <person name="Uchiyama I."/>
            <person name="Ito T."/>
            <person name="Fujiyama A."/>
            <person name="Inagaki F."/>
            <person name="Takami H."/>
        </authorList>
    </citation>
    <scope>NUCLEOTIDE SEQUENCE</scope>
    <source>
        <strain evidence="2">Expedition CK06-06</strain>
    </source>
</reference>
<dbReference type="AlphaFoldDB" id="X1JLJ1"/>
<feature type="domain" description="PD-(D/E)XK endonuclease-like" evidence="1">
    <location>
        <begin position="9"/>
        <end position="172"/>
    </location>
</feature>
<sequence>TKSRLLSTCQGAFENWLHEKLEGIIRVIPPVEQSFDLQLPSGRRYGGRFDQIVDWNGKLWVRDFKTTSMMGAGFGKRFDPNNQLTGYVWAASQLSGRRVEGVMIEVVYNTKTRGPEYHPFLSTRTRNQVDEWVVGIEHELSVIDGYFQNEIFPKRTSSCNDFAGCFFRDACRKDSWYTRQLWLEESTIESVWDFMNPDKEVGVRG</sequence>
<feature type="non-terminal residue" evidence="2">
    <location>
        <position position="1"/>
    </location>
</feature>
<name>X1JLJ1_9ZZZZ</name>
<proteinExistence type="predicted"/>
<organism evidence="2">
    <name type="scientific">marine sediment metagenome</name>
    <dbReference type="NCBI Taxonomy" id="412755"/>
    <lineage>
        <taxon>unclassified sequences</taxon>
        <taxon>metagenomes</taxon>
        <taxon>ecological metagenomes</taxon>
    </lineage>
</organism>
<dbReference type="EMBL" id="BARU01035053">
    <property type="protein sequence ID" value="GAH70638.1"/>
    <property type="molecule type" value="Genomic_DNA"/>
</dbReference>
<evidence type="ECO:0000259" key="1">
    <source>
        <dbReference type="Pfam" id="PF12705"/>
    </source>
</evidence>
<protein>
    <recommendedName>
        <fullName evidence="1">PD-(D/E)XK endonuclease-like domain-containing protein</fullName>
    </recommendedName>
</protein>
<comment type="caution">
    <text evidence="2">The sequence shown here is derived from an EMBL/GenBank/DDBJ whole genome shotgun (WGS) entry which is preliminary data.</text>
</comment>
<dbReference type="InterPro" id="IPR038726">
    <property type="entry name" value="PDDEXK_AddAB-type"/>
</dbReference>
<gene>
    <name evidence="2" type="ORF">S03H2_54926</name>
</gene>
<dbReference type="Gene3D" id="3.90.320.10">
    <property type="match status" value="1"/>
</dbReference>
<accession>X1JLJ1</accession>
<dbReference type="Pfam" id="PF12705">
    <property type="entry name" value="PDDEXK_1"/>
    <property type="match status" value="1"/>
</dbReference>